<organism evidence="2 3">
    <name type="scientific">Crenichthys baileyi</name>
    <name type="common">White River springfish</name>
    <dbReference type="NCBI Taxonomy" id="28760"/>
    <lineage>
        <taxon>Eukaryota</taxon>
        <taxon>Metazoa</taxon>
        <taxon>Chordata</taxon>
        <taxon>Craniata</taxon>
        <taxon>Vertebrata</taxon>
        <taxon>Euteleostomi</taxon>
        <taxon>Actinopterygii</taxon>
        <taxon>Neopterygii</taxon>
        <taxon>Teleostei</taxon>
        <taxon>Neoteleostei</taxon>
        <taxon>Acanthomorphata</taxon>
        <taxon>Ovalentaria</taxon>
        <taxon>Atherinomorphae</taxon>
        <taxon>Cyprinodontiformes</taxon>
        <taxon>Goodeidae</taxon>
        <taxon>Crenichthys</taxon>
    </lineage>
</organism>
<dbReference type="AlphaFoldDB" id="A0AAV9R777"/>
<name>A0AAV9R777_9TELE</name>
<keyword evidence="3" id="KW-1185">Reference proteome</keyword>
<dbReference type="EMBL" id="JAHHUM010002333">
    <property type="protein sequence ID" value="KAK5604624.1"/>
    <property type="molecule type" value="Genomic_DNA"/>
</dbReference>
<dbReference type="Proteomes" id="UP001311232">
    <property type="component" value="Unassembled WGS sequence"/>
</dbReference>
<sequence length="124" mass="13793">MPHSWEQSRLRSCKLSTFWKPSPSLEDHKPPDKPSPGSLLCSSYLCQTPCSLPTDSLSRTSCARQPARSPTLPTDFPTWTPGLNLPGINRHIDDRSSQPSSLTTTSYRFQPRPVPVSDSPQCIK</sequence>
<gene>
    <name evidence="2" type="ORF">CRENBAI_014142</name>
</gene>
<protein>
    <submittedName>
        <fullName evidence="2">Uncharacterized protein</fullName>
    </submittedName>
</protein>
<reference evidence="2 3" key="1">
    <citation type="submission" date="2021-06" db="EMBL/GenBank/DDBJ databases">
        <authorList>
            <person name="Palmer J.M."/>
        </authorList>
    </citation>
    <scope>NUCLEOTIDE SEQUENCE [LARGE SCALE GENOMIC DNA]</scope>
    <source>
        <strain evidence="2 3">MEX-2019</strain>
        <tissue evidence="2">Muscle</tissue>
    </source>
</reference>
<evidence type="ECO:0000313" key="2">
    <source>
        <dbReference type="EMBL" id="KAK5604624.1"/>
    </source>
</evidence>
<proteinExistence type="predicted"/>
<feature type="compositionally biased region" description="Polar residues" evidence="1">
    <location>
        <begin position="97"/>
        <end position="108"/>
    </location>
</feature>
<feature type="region of interest" description="Disordered" evidence="1">
    <location>
        <begin position="60"/>
        <end position="124"/>
    </location>
</feature>
<comment type="caution">
    <text evidence="2">The sequence shown here is derived from an EMBL/GenBank/DDBJ whole genome shotgun (WGS) entry which is preliminary data.</text>
</comment>
<evidence type="ECO:0000256" key="1">
    <source>
        <dbReference type="SAM" id="MobiDB-lite"/>
    </source>
</evidence>
<evidence type="ECO:0000313" key="3">
    <source>
        <dbReference type="Proteomes" id="UP001311232"/>
    </source>
</evidence>
<accession>A0AAV9R777</accession>